<accession>A0A556AZF9</accession>
<evidence type="ECO:0000313" key="3">
    <source>
        <dbReference type="EMBL" id="TSH98323.1"/>
    </source>
</evidence>
<dbReference type="AlphaFoldDB" id="A0A556AZF9"/>
<evidence type="ECO:0000256" key="1">
    <source>
        <dbReference type="ARBA" id="ARBA00006987"/>
    </source>
</evidence>
<dbReference type="SUPFAM" id="SSF53850">
    <property type="entry name" value="Periplasmic binding protein-like II"/>
    <property type="match status" value="1"/>
</dbReference>
<reference evidence="3 4" key="1">
    <citation type="submission" date="2019-07" db="EMBL/GenBank/DDBJ databases">
        <title>Qingshengfaniella alkalisoli gen. nov., sp. nov., isolated from saline soil.</title>
        <authorList>
            <person name="Xu L."/>
            <person name="Huang X.-X."/>
            <person name="Sun J.-Q."/>
        </authorList>
    </citation>
    <scope>NUCLEOTIDE SEQUENCE [LARGE SCALE GENOMIC DNA]</scope>
    <source>
        <strain evidence="3 4">DSM 27279</strain>
    </source>
</reference>
<dbReference type="InterPro" id="IPR005064">
    <property type="entry name" value="BUG"/>
</dbReference>
<name>A0A556AZF9_9BURK</name>
<feature type="chain" id="PRO_5022137804" evidence="2">
    <location>
        <begin position="24"/>
        <end position="321"/>
    </location>
</feature>
<dbReference type="PANTHER" id="PTHR42928">
    <property type="entry name" value="TRICARBOXYLATE-BINDING PROTEIN"/>
    <property type="match status" value="1"/>
</dbReference>
<sequence length="321" mass="33414">MKRRQILTGLLALNLLALAAAQAQDRGAIRLLVGYAPGGLSDVVARLLAEHLSTELGRTVLVENRAGAGGALAGAEAARAPKDGNTLFLGDNGSLVVNKVIYKRLPFDPDTELTGVSLIAEHPLFLVVNESFPAATLQEFLGYAKARPGALSYASPGNGSPHHVAMESFMLRAGLDLTHVPYRGTAPALTDVLGGRVPVILLDPAATAANAGTGKLRALAILAPERAPAFPDVPSIAEAGITDVEAAVFWAVMAPAGTPAEKLQTLSAAFGTALRNPDVARRLEALGLTPQPSSPGQLSAYLQHKIGTSREIVRQLNILVD</sequence>
<dbReference type="Pfam" id="PF03401">
    <property type="entry name" value="TctC"/>
    <property type="match status" value="1"/>
</dbReference>
<feature type="signal peptide" evidence="2">
    <location>
        <begin position="1"/>
        <end position="23"/>
    </location>
</feature>
<comment type="caution">
    <text evidence="3">The sequence shown here is derived from an EMBL/GenBank/DDBJ whole genome shotgun (WGS) entry which is preliminary data.</text>
</comment>
<gene>
    <name evidence="3" type="ORF">FOZ76_02940</name>
</gene>
<dbReference type="PIRSF" id="PIRSF017082">
    <property type="entry name" value="YflP"/>
    <property type="match status" value="1"/>
</dbReference>
<keyword evidence="4" id="KW-1185">Reference proteome</keyword>
<dbReference type="OrthoDB" id="9780943at2"/>
<proteinExistence type="inferred from homology"/>
<organism evidence="3 4">
    <name type="scientific">Verticiella sediminum</name>
    <dbReference type="NCBI Taxonomy" id="1247510"/>
    <lineage>
        <taxon>Bacteria</taxon>
        <taxon>Pseudomonadati</taxon>
        <taxon>Pseudomonadota</taxon>
        <taxon>Betaproteobacteria</taxon>
        <taxon>Burkholderiales</taxon>
        <taxon>Alcaligenaceae</taxon>
        <taxon>Verticiella</taxon>
    </lineage>
</organism>
<dbReference type="Gene3D" id="3.40.190.10">
    <property type="entry name" value="Periplasmic binding protein-like II"/>
    <property type="match status" value="1"/>
</dbReference>
<comment type="similarity">
    <text evidence="1">Belongs to the UPF0065 (bug) family.</text>
</comment>
<protein>
    <submittedName>
        <fullName evidence="3">Tripartite tricarboxylate transporter substrate binding protein</fullName>
    </submittedName>
</protein>
<dbReference type="RefSeq" id="WP_143946638.1">
    <property type="nucleotide sequence ID" value="NZ_BAABMB010000004.1"/>
</dbReference>
<dbReference type="Proteomes" id="UP000318405">
    <property type="component" value="Unassembled WGS sequence"/>
</dbReference>
<evidence type="ECO:0000256" key="2">
    <source>
        <dbReference type="SAM" id="SignalP"/>
    </source>
</evidence>
<evidence type="ECO:0000313" key="4">
    <source>
        <dbReference type="Proteomes" id="UP000318405"/>
    </source>
</evidence>
<dbReference type="Gene3D" id="3.40.190.150">
    <property type="entry name" value="Bordetella uptake gene, domain 1"/>
    <property type="match status" value="1"/>
</dbReference>
<dbReference type="InterPro" id="IPR042100">
    <property type="entry name" value="Bug_dom1"/>
</dbReference>
<dbReference type="EMBL" id="VLTJ01000005">
    <property type="protein sequence ID" value="TSH98323.1"/>
    <property type="molecule type" value="Genomic_DNA"/>
</dbReference>
<keyword evidence="2" id="KW-0732">Signal</keyword>
<dbReference type="PANTHER" id="PTHR42928:SF5">
    <property type="entry name" value="BLR1237 PROTEIN"/>
    <property type="match status" value="1"/>
</dbReference>